<proteinExistence type="predicted"/>
<dbReference type="Proteomes" id="UP000193944">
    <property type="component" value="Unassembled WGS sequence"/>
</dbReference>
<dbReference type="STRING" id="1754192.A0A1Y1VQX9"/>
<gene>
    <name evidence="2" type="ORF">BCR32DRAFT_287586</name>
</gene>
<evidence type="ECO:0000256" key="1">
    <source>
        <dbReference type="SAM" id="MobiDB-lite"/>
    </source>
</evidence>
<keyword evidence="3" id="KW-1185">Reference proteome</keyword>
<protein>
    <submittedName>
        <fullName evidence="2">Uncharacterized protein</fullName>
    </submittedName>
</protein>
<reference evidence="2 3" key="1">
    <citation type="submission" date="2016-08" db="EMBL/GenBank/DDBJ databases">
        <title>A Parts List for Fungal Cellulosomes Revealed by Comparative Genomics.</title>
        <authorList>
            <consortium name="DOE Joint Genome Institute"/>
            <person name="Haitjema C.H."/>
            <person name="Gilmore S.P."/>
            <person name="Henske J.K."/>
            <person name="Solomon K.V."/>
            <person name="De Groot R."/>
            <person name="Kuo A."/>
            <person name="Mondo S.J."/>
            <person name="Salamov A.A."/>
            <person name="Labutti K."/>
            <person name="Zhao Z."/>
            <person name="Chiniquy J."/>
            <person name="Barry K."/>
            <person name="Brewer H.M."/>
            <person name="Purvine S.O."/>
            <person name="Wright A.T."/>
            <person name="Boxma B."/>
            <person name="Van Alen T."/>
            <person name="Hackstein J.H."/>
            <person name="Baker S.E."/>
            <person name="Grigoriev I.V."/>
            <person name="O'Malley M.A."/>
        </authorList>
    </citation>
    <scope>NUCLEOTIDE SEQUENCE [LARGE SCALE GENOMIC DNA]</scope>
    <source>
        <strain evidence="2 3">S4</strain>
    </source>
</reference>
<dbReference type="EMBL" id="MCFG01000598">
    <property type="protein sequence ID" value="ORX63679.1"/>
    <property type="molecule type" value="Genomic_DNA"/>
</dbReference>
<evidence type="ECO:0000313" key="2">
    <source>
        <dbReference type="EMBL" id="ORX63679.1"/>
    </source>
</evidence>
<dbReference type="AlphaFoldDB" id="A0A1Y1VQX9"/>
<reference evidence="2 3" key="2">
    <citation type="submission" date="2016-08" db="EMBL/GenBank/DDBJ databases">
        <title>Pervasive Adenine N6-methylation of Active Genes in Fungi.</title>
        <authorList>
            <consortium name="DOE Joint Genome Institute"/>
            <person name="Mondo S.J."/>
            <person name="Dannebaum R.O."/>
            <person name="Kuo R.C."/>
            <person name="Labutti K."/>
            <person name="Haridas S."/>
            <person name="Kuo A."/>
            <person name="Salamov A."/>
            <person name="Ahrendt S.R."/>
            <person name="Lipzen A."/>
            <person name="Sullivan W."/>
            <person name="Andreopoulos W.B."/>
            <person name="Clum A."/>
            <person name="Lindquist E."/>
            <person name="Daum C."/>
            <person name="Ramamoorthy G.K."/>
            <person name="Gryganskyi A."/>
            <person name="Culley D."/>
            <person name="Magnuson J.K."/>
            <person name="James T.Y."/>
            <person name="O'Malley M.A."/>
            <person name="Stajich J.E."/>
            <person name="Spatafora J.W."/>
            <person name="Visel A."/>
            <person name="Grigoriev I.V."/>
        </authorList>
    </citation>
    <scope>NUCLEOTIDE SEQUENCE [LARGE SCALE GENOMIC DNA]</scope>
    <source>
        <strain evidence="2 3">S4</strain>
    </source>
</reference>
<sequence length="130" mass="14659">MNVIDSSSSSSVTFKNPDNLQQQQEASTTNNYPGGDLFSLLKEKQNQNIANGNMEKPGNYNVMLDQYRNTLNHYSNSGSAILQVLIDSWLRFLNGFVGYGSNINYDINNMDYNNGTSPFNKDIVMKEENQ</sequence>
<feature type="compositionally biased region" description="Polar residues" evidence="1">
    <location>
        <begin position="12"/>
        <end position="32"/>
    </location>
</feature>
<feature type="compositionally biased region" description="Low complexity" evidence="1">
    <location>
        <begin position="1"/>
        <end position="11"/>
    </location>
</feature>
<feature type="non-terminal residue" evidence="2">
    <location>
        <position position="130"/>
    </location>
</feature>
<feature type="region of interest" description="Disordered" evidence="1">
    <location>
        <begin position="1"/>
        <end position="37"/>
    </location>
</feature>
<organism evidence="2 3">
    <name type="scientific">Anaeromyces robustus</name>
    <dbReference type="NCBI Taxonomy" id="1754192"/>
    <lineage>
        <taxon>Eukaryota</taxon>
        <taxon>Fungi</taxon>
        <taxon>Fungi incertae sedis</taxon>
        <taxon>Chytridiomycota</taxon>
        <taxon>Chytridiomycota incertae sedis</taxon>
        <taxon>Neocallimastigomycetes</taxon>
        <taxon>Neocallimastigales</taxon>
        <taxon>Neocallimastigaceae</taxon>
        <taxon>Anaeromyces</taxon>
    </lineage>
</organism>
<accession>A0A1Y1VQX9</accession>
<comment type="caution">
    <text evidence="2">The sequence shown here is derived from an EMBL/GenBank/DDBJ whole genome shotgun (WGS) entry which is preliminary data.</text>
</comment>
<name>A0A1Y1VQX9_9FUNG</name>
<evidence type="ECO:0000313" key="3">
    <source>
        <dbReference type="Proteomes" id="UP000193944"/>
    </source>
</evidence>